<keyword evidence="3" id="KW-0998">Cell outer membrane</keyword>
<keyword evidence="2" id="KW-0812">Transmembrane</keyword>
<sequence length="525" mass="55857">MAKCGAINSAVLTSLCAALAAPVQAGEFTIQRFVFEGAQTLDPAQLQTLVLPYTGSQRQVEDVQRAAAAVKAAYVAAGYPILQVYAPEQTLEQGVVVLRISEGVLDKVDVIGAQAYSAQNIRASLPPLREGQAPNTAALVAAVLLANDNPAKQVAVNFSAGSKPGLVDAQIAVEEDKISKFGVLLDNAGNAATGRERIGLSYQHANLFERDHVLSLQAMTSVQQPDKAASITGAYRVPFYASGLTLDLVSAYSDNKSDVASAAGPLFFSGKGLYLGMRLNQTLRSLGEYRHKLIYGLDYKDFKNSCSIAGTVLDNCGTITGRPLSISYLGQVARPAYQLGAGVSYFRNLPGGVHGQAERYGNHARNWQAVRASAFLNLPLADWQWRTTVNGQYSSSTLIPSEQFGAGGAASVRGYDERTAAGDRGLGVNLELMTPELLPSADGARRRHSLRTLLFYDAAWLRNSDNSPLAASHLASVGLGLRYSLDKAFSLRCDAGAAQVATPPGVSAPRRPNQGFVHASLQYSF</sequence>
<dbReference type="Proteomes" id="UP000735592">
    <property type="component" value="Unassembled WGS sequence"/>
</dbReference>
<evidence type="ECO:0000313" key="7">
    <source>
        <dbReference type="EMBL" id="MTW34848.1"/>
    </source>
</evidence>
<evidence type="ECO:0000256" key="3">
    <source>
        <dbReference type="ARBA" id="ARBA00023237"/>
    </source>
</evidence>
<dbReference type="Gene3D" id="2.40.160.50">
    <property type="entry name" value="membrane protein fhac: a member of the omp85/tpsb transporter family"/>
    <property type="match status" value="1"/>
</dbReference>
<dbReference type="Pfam" id="PF03865">
    <property type="entry name" value="ShlB"/>
    <property type="match status" value="1"/>
</dbReference>
<keyword evidence="1" id="KW-1134">Transmembrane beta strand</keyword>
<evidence type="ECO:0000256" key="4">
    <source>
        <dbReference type="SAM" id="SignalP"/>
    </source>
</evidence>
<keyword evidence="8" id="KW-1185">Reference proteome</keyword>
<accession>A0ABW9SRQ5</accession>
<dbReference type="InterPro" id="IPR013686">
    <property type="entry name" value="Polypept-transport_assoc_ShlB"/>
</dbReference>
<keyword evidence="4" id="KW-0732">Signal</keyword>
<evidence type="ECO:0000259" key="5">
    <source>
        <dbReference type="Pfam" id="PF03865"/>
    </source>
</evidence>
<organism evidence="7 8">
    <name type="scientific">Pseudoduganella danionis</name>
    <dbReference type="NCBI Taxonomy" id="1890295"/>
    <lineage>
        <taxon>Bacteria</taxon>
        <taxon>Pseudomonadati</taxon>
        <taxon>Pseudomonadota</taxon>
        <taxon>Betaproteobacteria</taxon>
        <taxon>Burkholderiales</taxon>
        <taxon>Oxalobacteraceae</taxon>
        <taxon>Telluria group</taxon>
        <taxon>Pseudoduganella</taxon>
    </lineage>
</organism>
<dbReference type="InterPro" id="IPR005565">
    <property type="entry name" value="Hemolysn_activator_HlyB_C"/>
</dbReference>
<evidence type="ECO:0000313" key="8">
    <source>
        <dbReference type="Proteomes" id="UP000735592"/>
    </source>
</evidence>
<dbReference type="RefSeq" id="WP_155436199.1">
    <property type="nucleotide sequence ID" value="NZ_JBHLXK010000002.1"/>
</dbReference>
<evidence type="ECO:0000256" key="2">
    <source>
        <dbReference type="ARBA" id="ARBA00022692"/>
    </source>
</evidence>
<dbReference type="Gene3D" id="3.10.20.310">
    <property type="entry name" value="membrane protein fhac"/>
    <property type="match status" value="1"/>
</dbReference>
<evidence type="ECO:0000256" key="1">
    <source>
        <dbReference type="ARBA" id="ARBA00022452"/>
    </source>
</evidence>
<feature type="domain" description="Haemolysin activator HlyB C-terminal" evidence="5">
    <location>
        <begin position="170"/>
        <end position="482"/>
    </location>
</feature>
<dbReference type="PANTHER" id="PTHR34597:SF6">
    <property type="entry name" value="BLR6126 PROTEIN"/>
    <property type="match status" value="1"/>
</dbReference>
<feature type="chain" id="PRO_5047425187" evidence="4">
    <location>
        <begin position="26"/>
        <end position="525"/>
    </location>
</feature>
<proteinExistence type="predicted"/>
<reference evidence="7 8" key="1">
    <citation type="submission" date="2019-11" db="EMBL/GenBank/DDBJ databases">
        <title>Type strains purchased from KCTC, JCM and DSMZ.</title>
        <authorList>
            <person name="Lu H."/>
        </authorList>
    </citation>
    <scope>NUCLEOTIDE SEQUENCE [LARGE SCALE GENOMIC DNA]</scope>
    <source>
        <strain evidence="7 8">DSM 103461</strain>
    </source>
</reference>
<keyword evidence="1" id="KW-0472">Membrane</keyword>
<protein>
    <submittedName>
        <fullName evidence="7">BamA/TamA family outer membrane protein</fullName>
    </submittedName>
</protein>
<feature type="signal peptide" evidence="4">
    <location>
        <begin position="1"/>
        <end position="25"/>
    </location>
</feature>
<comment type="caution">
    <text evidence="7">The sequence shown here is derived from an EMBL/GenBank/DDBJ whole genome shotgun (WGS) entry which is preliminary data.</text>
</comment>
<feature type="domain" description="Polypeptide-transport-associated ShlB-type" evidence="6">
    <location>
        <begin position="28"/>
        <end position="103"/>
    </location>
</feature>
<dbReference type="Pfam" id="PF08479">
    <property type="entry name" value="POTRA_2"/>
    <property type="match status" value="1"/>
</dbReference>
<dbReference type="EMBL" id="WNKW01000006">
    <property type="protein sequence ID" value="MTW34848.1"/>
    <property type="molecule type" value="Genomic_DNA"/>
</dbReference>
<name>A0ABW9SRQ5_9BURK</name>
<evidence type="ECO:0000259" key="6">
    <source>
        <dbReference type="Pfam" id="PF08479"/>
    </source>
</evidence>
<dbReference type="InterPro" id="IPR051544">
    <property type="entry name" value="TPS_OM_transporter"/>
</dbReference>
<dbReference type="PANTHER" id="PTHR34597">
    <property type="entry name" value="SLR1661 PROTEIN"/>
    <property type="match status" value="1"/>
</dbReference>
<gene>
    <name evidence="7" type="ORF">GM655_18765</name>
</gene>